<dbReference type="SUPFAM" id="SSF53474">
    <property type="entry name" value="alpha/beta-Hydrolases"/>
    <property type="match status" value="1"/>
</dbReference>
<accession>A0A543BZT3</accession>
<dbReference type="PANTHER" id="PTHR11731:SF193">
    <property type="entry name" value="DIPEPTIDYL PEPTIDASE 9"/>
    <property type="match status" value="1"/>
</dbReference>
<feature type="domain" description="Dipeptidylpeptidase IV N-terminal" evidence="2">
    <location>
        <begin position="95"/>
        <end position="380"/>
    </location>
</feature>
<feature type="domain" description="Peptidase S9 prolyl oligopeptidase catalytic" evidence="1">
    <location>
        <begin position="480"/>
        <end position="676"/>
    </location>
</feature>
<evidence type="ECO:0000259" key="2">
    <source>
        <dbReference type="Pfam" id="PF00930"/>
    </source>
</evidence>
<name>A0A543BZT3_9ACTN</name>
<dbReference type="SUPFAM" id="SSF82171">
    <property type="entry name" value="DPP6 N-terminal domain-like"/>
    <property type="match status" value="1"/>
</dbReference>
<dbReference type="RefSeq" id="WP_141962375.1">
    <property type="nucleotide sequence ID" value="NZ_VFOZ01000002.1"/>
</dbReference>
<dbReference type="Pfam" id="PF00930">
    <property type="entry name" value="DPPIV_N"/>
    <property type="match status" value="1"/>
</dbReference>
<keyword evidence="4" id="KW-1185">Reference proteome</keyword>
<dbReference type="PANTHER" id="PTHR11731">
    <property type="entry name" value="PROTEASE FAMILY S9B,C DIPEPTIDYL-PEPTIDASE IV-RELATED"/>
    <property type="match status" value="1"/>
</dbReference>
<proteinExistence type="predicted"/>
<evidence type="ECO:0000259" key="1">
    <source>
        <dbReference type="Pfam" id="PF00326"/>
    </source>
</evidence>
<sequence>MATDSLHGRLFPTRRFSLGVPGHFTVTPDGASVLFLRSRAGDDPVTCLWALDTDSGTERLLADPAELLGASAPAGAGVDAYATDPAAGLAAVTLAGGLWTVDLAGGRVRCLPAEGPVADPRPAPGARRIAYVCGGALRVIETDGTGDRAIAAPDGPEVTFGTAEHTHATSPDGPRGHWWAPDGARLLVARVDPARVGRWHAADAAEPGTAPRTVRYATAGTANAEVTLWITGIDGSRTEAVWDRDAFEYLVGAGWDAHGPYAVVQSRDQRTVRFLVIDPAGGGTRVLSEQRDACWVQLLPGLPARTASGALVAHADLRGTRHLTVDGLTVTPPGLQVRAVLGVDGDEVVFTASDEPAETHVWSHRAGGGVRRLSAEAGVHSAVRRGGTLVRVARCADRPGGRVSVSRDGRPAVPIASLVERPPLDVRVTRLVLGPRELRGALYLPSWHRTGVRLPVLVDPYGGAGRQQVTAELTWRCLVSQWFAEQGFAVLVADGAGTPGRGPDWEREVHGDLFGPVLEDQVTALREAARLHPDLDLGRVGIRGWSFGGSLAALAVLRRPDVFHAAVAGAGVTDQLLYNTHWRERFLGHPREFPGRYEASSLVAAAPDLTRPLLLIHGLADTNVHPANTLRLSTALLAAGRPHEVLLLPGVGHHAMATAATENLLHHQAHFLRRHLCPSGDATRSADGIA</sequence>
<reference evidence="3 4" key="1">
    <citation type="submission" date="2019-06" db="EMBL/GenBank/DDBJ databases">
        <title>Sequencing the genomes of 1000 actinobacteria strains.</title>
        <authorList>
            <person name="Klenk H.-P."/>
        </authorList>
    </citation>
    <scope>NUCLEOTIDE SEQUENCE [LARGE SCALE GENOMIC DNA]</scope>
    <source>
        <strain evidence="3 4">DSM 102200</strain>
    </source>
</reference>
<dbReference type="GO" id="GO:0008239">
    <property type="term" value="F:dipeptidyl-peptidase activity"/>
    <property type="evidence" value="ECO:0007669"/>
    <property type="project" value="TreeGrafter"/>
</dbReference>
<dbReference type="InterPro" id="IPR050278">
    <property type="entry name" value="Serine_Prot_S9B/DPPIV"/>
</dbReference>
<dbReference type="InterPro" id="IPR002469">
    <property type="entry name" value="Peptidase_S9B_N"/>
</dbReference>
<dbReference type="GO" id="GO:0006508">
    <property type="term" value="P:proteolysis"/>
    <property type="evidence" value="ECO:0007669"/>
    <property type="project" value="InterPro"/>
</dbReference>
<protein>
    <submittedName>
        <fullName evidence="3">Dipeptidyl-peptidase-4</fullName>
    </submittedName>
</protein>
<dbReference type="GO" id="GO:0008236">
    <property type="term" value="F:serine-type peptidase activity"/>
    <property type="evidence" value="ECO:0007669"/>
    <property type="project" value="InterPro"/>
</dbReference>
<dbReference type="InterPro" id="IPR029058">
    <property type="entry name" value="AB_hydrolase_fold"/>
</dbReference>
<dbReference type="AlphaFoldDB" id="A0A543BZT3"/>
<dbReference type="Gene3D" id="2.140.10.30">
    <property type="entry name" value="Dipeptidylpeptidase IV, N-terminal domain"/>
    <property type="match status" value="1"/>
</dbReference>
<dbReference type="EMBL" id="VFOZ01000002">
    <property type="protein sequence ID" value="TQL90327.1"/>
    <property type="molecule type" value="Genomic_DNA"/>
</dbReference>
<dbReference type="Proteomes" id="UP000316096">
    <property type="component" value="Unassembled WGS sequence"/>
</dbReference>
<dbReference type="Gene3D" id="3.40.50.1820">
    <property type="entry name" value="alpha/beta hydrolase"/>
    <property type="match status" value="1"/>
</dbReference>
<comment type="caution">
    <text evidence="3">The sequence shown here is derived from an EMBL/GenBank/DDBJ whole genome shotgun (WGS) entry which is preliminary data.</text>
</comment>
<dbReference type="Pfam" id="PF00326">
    <property type="entry name" value="Peptidase_S9"/>
    <property type="match status" value="1"/>
</dbReference>
<dbReference type="InterPro" id="IPR001375">
    <property type="entry name" value="Peptidase_S9_cat"/>
</dbReference>
<dbReference type="OrthoDB" id="9812921at2"/>
<gene>
    <name evidence="3" type="ORF">FB559_7630</name>
</gene>
<evidence type="ECO:0000313" key="4">
    <source>
        <dbReference type="Proteomes" id="UP000316096"/>
    </source>
</evidence>
<organism evidence="3 4">
    <name type="scientific">Actinoallomurus bryophytorum</name>
    <dbReference type="NCBI Taxonomy" id="1490222"/>
    <lineage>
        <taxon>Bacteria</taxon>
        <taxon>Bacillati</taxon>
        <taxon>Actinomycetota</taxon>
        <taxon>Actinomycetes</taxon>
        <taxon>Streptosporangiales</taxon>
        <taxon>Thermomonosporaceae</taxon>
        <taxon>Actinoallomurus</taxon>
    </lineage>
</organism>
<evidence type="ECO:0000313" key="3">
    <source>
        <dbReference type="EMBL" id="TQL90327.1"/>
    </source>
</evidence>